<evidence type="ECO:0000313" key="2">
    <source>
        <dbReference type="EMBL" id="MBO8185298.1"/>
    </source>
</evidence>
<proteinExistence type="predicted"/>
<comment type="caution">
    <text evidence="2">The sequence shown here is derived from an EMBL/GenBank/DDBJ whole genome shotgun (WGS) entry which is preliminary data.</text>
</comment>
<feature type="region of interest" description="Disordered" evidence="1">
    <location>
        <begin position="44"/>
        <end position="73"/>
    </location>
</feature>
<dbReference type="Proteomes" id="UP001518976">
    <property type="component" value="Unassembled WGS sequence"/>
</dbReference>
<reference evidence="2 3" key="1">
    <citation type="submission" date="2021-02" db="EMBL/GenBank/DDBJ databases">
        <title>Streptomyces spirodelae sp. nov., isolated from duckweed.</title>
        <authorList>
            <person name="Saimee Y."/>
            <person name="Duangmal K."/>
        </authorList>
    </citation>
    <scope>NUCLEOTIDE SEQUENCE [LARGE SCALE GENOMIC DNA]</scope>
    <source>
        <strain evidence="2 3">DW4-2</strain>
    </source>
</reference>
<evidence type="ECO:0000313" key="3">
    <source>
        <dbReference type="Proteomes" id="UP001518976"/>
    </source>
</evidence>
<accession>A0ABS3WQ94</accession>
<organism evidence="2 3">
    <name type="scientific">Streptomyces spirodelae</name>
    <dbReference type="NCBI Taxonomy" id="2812904"/>
    <lineage>
        <taxon>Bacteria</taxon>
        <taxon>Bacillati</taxon>
        <taxon>Actinomycetota</taxon>
        <taxon>Actinomycetes</taxon>
        <taxon>Kitasatosporales</taxon>
        <taxon>Streptomycetaceae</taxon>
        <taxon>Streptomyces</taxon>
    </lineage>
</organism>
<sequence>MPMSFRCAAKEFRERFGNGGRRLAEPGEGLLIGVGDFVEGEADDAAERLGVKQDDAPSHPESQRQARVGEKAADQLQAGELALEVALEFAGGGEGLHHELHGGQQLAGARVVGGEVWIRATLDSGLHGVIGRVARLSSNDHLMTD</sequence>
<dbReference type="EMBL" id="JAFFZN010000004">
    <property type="protein sequence ID" value="MBO8185298.1"/>
    <property type="molecule type" value="Genomic_DNA"/>
</dbReference>
<feature type="compositionally biased region" description="Basic and acidic residues" evidence="1">
    <location>
        <begin position="45"/>
        <end position="73"/>
    </location>
</feature>
<evidence type="ECO:0000256" key="1">
    <source>
        <dbReference type="SAM" id="MobiDB-lite"/>
    </source>
</evidence>
<name>A0ABS3WQ94_9ACTN</name>
<gene>
    <name evidence="2" type="ORF">JW592_07425</name>
</gene>
<keyword evidence="3" id="KW-1185">Reference proteome</keyword>
<protein>
    <submittedName>
        <fullName evidence="2">Uncharacterized protein</fullName>
    </submittedName>
</protein>